<keyword evidence="1" id="KW-1133">Transmembrane helix</keyword>
<reference evidence="2 3" key="2">
    <citation type="submission" date="2018-11" db="EMBL/GenBank/DDBJ databases">
        <authorList>
            <consortium name="Pathogen Informatics"/>
        </authorList>
    </citation>
    <scope>NUCLEOTIDE SEQUENCE [LARGE SCALE GENOMIC DNA]</scope>
</reference>
<dbReference type="AlphaFoldDB" id="A0A183J7W7"/>
<evidence type="ECO:0000313" key="3">
    <source>
        <dbReference type="Proteomes" id="UP000270296"/>
    </source>
</evidence>
<organism evidence="4">
    <name type="scientific">Soboliphyme baturini</name>
    <dbReference type="NCBI Taxonomy" id="241478"/>
    <lineage>
        <taxon>Eukaryota</taxon>
        <taxon>Metazoa</taxon>
        <taxon>Ecdysozoa</taxon>
        <taxon>Nematoda</taxon>
        <taxon>Enoplea</taxon>
        <taxon>Dorylaimia</taxon>
        <taxon>Dioctophymatida</taxon>
        <taxon>Dioctophymatoidea</taxon>
        <taxon>Soboliphymatidae</taxon>
        <taxon>Soboliphyme</taxon>
    </lineage>
</organism>
<evidence type="ECO:0000256" key="1">
    <source>
        <dbReference type="SAM" id="Phobius"/>
    </source>
</evidence>
<reference evidence="4" key="1">
    <citation type="submission" date="2016-06" db="UniProtKB">
        <authorList>
            <consortium name="WormBaseParasite"/>
        </authorList>
    </citation>
    <scope>IDENTIFICATION</scope>
</reference>
<keyword evidence="1" id="KW-0812">Transmembrane</keyword>
<sequence>MMEVLPFNWYELLLHNMSNGTYNAINNSQLRILYLTVVLNVVSIVLNGSCALSLAMLRRSWSSRFVLLTTLLVCYTTQSGGMLFNVVSRLRRWANEEVIFLTQRECFLETAVLNIGSYLVQDTSLLLALDAVFAICFPVFYYCRYKWWILACEFGCMYMHVAVEIALRYINAADSPVIVCTEYSDTNLGFVLKQARRDLCIIAGNILLYLLLLWLVRREHNGLSEDKRPALVDKSKKRTAKLLTLFFCELSYCFAVVSGTMIDISLDNEIDPLKIVRTASFGFLTQIGAIMNGVIIITRLRIIRDFCSSFLTLRKRKFFSNDSAVIAVKRPYDLVSLHTTCFEKTNNNDLILSIKNLPSN</sequence>
<dbReference type="EMBL" id="UZAM01016696">
    <property type="protein sequence ID" value="VDP44372.1"/>
    <property type="molecule type" value="Genomic_DNA"/>
</dbReference>
<keyword evidence="3" id="KW-1185">Reference proteome</keyword>
<feature type="transmembrane region" description="Helical" evidence="1">
    <location>
        <begin position="278"/>
        <end position="300"/>
    </location>
</feature>
<feature type="transmembrane region" description="Helical" evidence="1">
    <location>
        <begin position="66"/>
        <end position="87"/>
    </location>
</feature>
<feature type="transmembrane region" description="Helical" evidence="1">
    <location>
        <begin position="242"/>
        <end position="266"/>
    </location>
</feature>
<name>A0A183J7W7_9BILA</name>
<proteinExistence type="predicted"/>
<dbReference type="SUPFAM" id="SSF81321">
    <property type="entry name" value="Family A G protein-coupled receptor-like"/>
    <property type="match status" value="1"/>
</dbReference>
<feature type="transmembrane region" description="Helical" evidence="1">
    <location>
        <begin position="32"/>
        <end position="54"/>
    </location>
</feature>
<evidence type="ECO:0000313" key="2">
    <source>
        <dbReference type="EMBL" id="VDP44372.1"/>
    </source>
</evidence>
<dbReference type="Proteomes" id="UP000270296">
    <property type="component" value="Unassembled WGS sequence"/>
</dbReference>
<evidence type="ECO:0000313" key="4">
    <source>
        <dbReference type="WBParaSite" id="SBAD_0001236401-mRNA-1"/>
    </source>
</evidence>
<protein>
    <submittedName>
        <fullName evidence="4">G protein-coupled receptor</fullName>
    </submittedName>
</protein>
<accession>A0A183J7W7</accession>
<gene>
    <name evidence="2" type="ORF">SBAD_LOCUS11966</name>
</gene>
<feature type="transmembrane region" description="Helical" evidence="1">
    <location>
        <begin position="125"/>
        <end position="143"/>
    </location>
</feature>
<dbReference type="WBParaSite" id="SBAD_0001236401-mRNA-1">
    <property type="protein sequence ID" value="SBAD_0001236401-mRNA-1"/>
    <property type="gene ID" value="SBAD_0001236401"/>
</dbReference>
<feature type="transmembrane region" description="Helical" evidence="1">
    <location>
        <begin position="199"/>
        <end position="216"/>
    </location>
</feature>
<keyword evidence="1" id="KW-0472">Membrane</keyword>